<gene>
    <name evidence="1" type="ORF">GCM10011366_14500</name>
</gene>
<evidence type="ECO:0000313" key="1">
    <source>
        <dbReference type="EMBL" id="GGF47809.1"/>
    </source>
</evidence>
<organism evidence="1 2">
    <name type="scientific">Ornithinimicrobium tianjinense</name>
    <dbReference type="NCBI Taxonomy" id="1195761"/>
    <lineage>
        <taxon>Bacteria</taxon>
        <taxon>Bacillati</taxon>
        <taxon>Actinomycetota</taxon>
        <taxon>Actinomycetes</taxon>
        <taxon>Micrococcales</taxon>
        <taxon>Ornithinimicrobiaceae</taxon>
        <taxon>Ornithinimicrobium</taxon>
    </lineage>
</organism>
<evidence type="ECO:0000313" key="2">
    <source>
        <dbReference type="Proteomes" id="UP000605670"/>
    </source>
</evidence>
<reference evidence="1" key="2">
    <citation type="submission" date="2020-09" db="EMBL/GenBank/DDBJ databases">
        <authorList>
            <person name="Sun Q."/>
            <person name="Zhou Y."/>
        </authorList>
    </citation>
    <scope>NUCLEOTIDE SEQUENCE</scope>
    <source>
        <strain evidence="1">CGMCC 1.12160</strain>
    </source>
</reference>
<dbReference type="EMBL" id="BMEM01000001">
    <property type="protein sequence ID" value="GGF47809.1"/>
    <property type="molecule type" value="Genomic_DNA"/>
</dbReference>
<accession>A0A917F312</accession>
<keyword evidence="2" id="KW-1185">Reference proteome</keyword>
<dbReference type="AlphaFoldDB" id="A0A917F312"/>
<dbReference type="Proteomes" id="UP000605670">
    <property type="component" value="Unassembled WGS sequence"/>
</dbReference>
<protein>
    <submittedName>
        <fullName evidence="1">Uncharacterized protein</fullName>
    </submittedName>
</protein>
<name>A0A917F312_9MICO</name>
<reference evidence="1" key="1">
    <citation type="journal article" date="2014" name="Int. J. Syst. Evol. Microbiol.">
        <title>Complete genome sequence of Corynebacterium casei LMG S-19264T (=DSM 44701T), isolated from a smear-ripened cheese.</title>
        <authorList>
            <consortium name="US DOE Joint Genome Institute (JGI-PGF)"/>
            <person name="Walter F."/>
            <person name="Albersmeier A."/>
            <person name="Kalinowski J."/>
            <person name="Ruckert C."/>
        </authorList>
    </citation>
    <scope>NUCLEOTIDE SEQUENCE</scope>
    <source>
        <strain evidence="1">CGMCC 1.12160</strain>
    </source>
</reference>
<comment type="caution">
    <text evidence="1">The sequence shown here is derived from an EMBL/GenBank/DDBJ whole genome shotgun (WGS) entry which is preliminary data.</text>
</comment>
<proteinExistence type="predicted"/>
<dbReference type="RefSeq" id="WP_188429134.1">
    <property type="nucleotide sequence ID" value="NZ_BAABKH010000005.1"/>
</dbReference>
<sequence>MPDHELPASVRVALWGTAVLRGRLQPEELPARALPDIDECSGLVEQVRLWAQLGERALLVALPRPGDVQGMPHSSPDLVAAATAAEECVFVPGVGGALVPEIAAYGPEGDQGWAVTWTAYVADPFPVHRVEALDLGATELMLRTGLAELTDELASAGAPPFGEAAERGASRARAARDRGAAWGLPDGLPPRAVRVVSLAGTALFLADAGLATVPSSLDASTASRRSLLLRQLQTQAARALADATNAAAVHLAFRS</sequence>